<evidence type="ECO:0000313" key="1">
    <source>
        <dbReference type="EMBL" id="PWE52030.1"/>
    </source>
</evidence>
<evidence type="ECO:0000313" key="2">
    <source>
        <dbReference type="Proteomes" id="UP000245252"/>
    </source>
</evidence>
<sequence>MKLLLIGATGLVGHQVLTQALEDPRVETVIAPSRRPLSTSHRKLVAPIVRFDDLPQEADWWKVDAAICTLGTTIGKAGSREAFREVDHDYPLA</sequence>
<dbReference type="InterPro" id="IPR036291">
    <property type="entry name" value="NAD(P)-bd_dom_sf"/>
</dbReference>
<dbReference type="AlphaFoldDB" id="A0A2U2DFF8"/>
<dbReference type="EMBL" id="QFBC01000045">
    <property type="protein sequence ID" value="PWE52030.1"/>
    <property type="molecule type" value="Genomic_DNA"/>
</dbReference>
<dbReference type="PANTHER" id="PTHR14097:SF7">
    <property type="entry name" value="OXIDOREDUCTASE HTATIP2"/>
    <property type="match status" value="1"/>
</dbReference>
<dbReference type="Proteomes" id="UP000245252">
    <property type="component" value="Unassembled WGS sequence"/>
</dbReference>
<proteinExistence type="predicted"/>
<keyword evidence="2" id="KW-1185">Reference proteome</keyword>
<feature type="non-terminal residue" evidence="1">
    <location>
        <position position="93"/>
    </location>
</feature>
<reference evidence="1 2" key="1">
    <citation type="submission" date="2018-05" db="EMBL/GenBank/DDBJ databases">
        <title>The draft genome of strain NS-104.</title>
        <authorList>
            <person name="Hang P."/>
            <person name="Jiang J."/>
        </authorList>
    </citation>
    <scope>NUCLEOTIDE SEQUENCE [LARGE SCALE GENOMIC DNA]</scope>
    <source>
        <strain evidence="1 2">NS-104</strain>
    </source>
</reference>
<comment type="caution">
    <text evidence="1">The sequence shown here is derived from an EMBL/GenBank/DDBJ whole genome shotgun (WGS) entry which is preliminary data.</text>
</comment>
<dbReference type="SUPFAM" id="SSF51735">
    <property type="entry name" value="NAD(P)-binding Rossmann-fold domains"/>
    <property type="match status" value="1"/>
</dbReference>
<organism evidence="1 2">
    <name type="scientific">Metarhizobium album</name>
    <dbReference type="NCBI Taxonomy" id="2182425"/>
    <lineage>
        <taxon>Bacteria</taxon>
        <taxon>Pseudomonadati</taxon>
        <taxon>Pseudomonadota</taxon>
        <taxon>Alphaproteobacteria</taxon>
        <taxon>Hyphomicrobiales</taxon>
        <taxon>Rhizobiaceae</taxon>
        <taxon>Metarhizobium</taxon>
    </lineage>
</organism>
<name>A0A2U2DFF8_9HYPH</name>
<gene>
    <name evidence="1" type="ORF">DEM27_33280</name>
</gene>
<accession>A0A2U2DFF8</accession>
<dbReference type="Gene3D" id="3.40.50.720">
    <property type="entry name" value="NAD(P)-binding Rossmann-like Domain"/>
    <property type="match status" value="1"/>
</dbReference>
<protein>
    <submittedName>
        <fullName evidence="1">NAD-dependent dehydratase</fullName>
    </submittedName>
</protein>
<dbReference type="PANTHER" id="PTHR14097">
    <property type="entry name" value="OXIDOREDUCTASE HTATIP2"/>
    <property type="match status" value="1"/>
</dbReference>